<dbReference type="GO" id="GO:0003824">
    <property type="term" value="F:catalytic activity"/>
    <property type="evidence" value="ECO:0007669"/>
    <property type="project" value="InterPro"/>
</dbReference>
<dbReference type="Proteomes" id="UP000218023">
    <property type="component" value="Unassembled WGS sequence"/>
</dbReference>
<keyword evidence="5" id="KW-1185">Reference proteome</keyword>
<evidence type="ECO:0000256" key="2">
    <source>
        <dbReference type="SAM" id="MobiDB-lite"/>
    </source>
</evidence>
<keyword evidence="1" id="KW-0479">Metal-binding</keyword>
<dbReference type="InterPro" id="IPR011234">
    <property type="entry name" value="Fumarylacetoacetase-like_C"/>
</dbReference>
<feature type="region of interest" description="Disordered" evidence="2">
    <location>
        <begin position="1"/>
        <end position="20"/>
    </location>
</feature>
<feature type="compositionally biased region" description="Basic and acidic residues" evidence="2">
    <location>
        <begin position="9"/>
        <end position="20"/>
    </location>
</feature>
<dbReference type="GO" id="GO:0046872">
    <property type="term" value="F:metal ion binding"/>
    <property type="evidence" value="ECO:0007669"/>
    <property type="project" value="UniProtKB-KW"/>
</dbReference>
<dbReference type="RefSeq" id="WP_095641066.1">
    <property type="nucleotide sequence ID" value="NZ_NSJZ01000017.1"/>
</dbReference>
<evidence type="ECO:0000313" key="4">
    <source>
        <dbReference type="EMBL" id="PAU96234.1"/>
    </source>
</evidence>
<dbReference type="InterPro" id="IPR036663">
    <property type="entry name" value="Fumarylacetoacetase_C_sf"/>
</dbReference>
<evidence type="ECO:0000313" key="5">
    <source>
        <dbReference type="Proteomes" id="UP000218023"/>
    </source>
</evidence>
<feature type="domain" description="Fumarylacetoacetase-like C-terminal" evidence="3">
    <location>
        <begin position="76"/>
        <end position="151"/>
    </location>
</feature>
<dbReference type="PANTHER" id="PTHR11820:SF8">
    <property type="entry name" value="BLL6360 PROTEIN"/>
    <property type="match status" value="1"/>
</dbReference>
<sequence>MKLLRHGPPGREKPGLLDGEGRIRDLSAHVDDIAGEALTPEGLARISAPDPRGLPAIEGSPRIGPRLDTPDEAGDVDGRRFQDGSTATMIFKVPRIIAHLGRFLPLQPGDVISTGTPPGAGPGQKPPVCLKGGEVMRPGFEGLGERTRKVVQA</sequence>
<dbReference type="EMBL" id="NSJZ01000017">
    <property type="protein sequence ID" value="PAU96234.1"/>
    <property type="molecule type" value="Genomic_DNA"/>
</dbReference>
<gene>
    <name evidence="4" type="ORF">CK240_14565</name>
</gene>
<evidence type="ECO:0000256" key="1">
    <source>
        <dbReference type="ARBA" id="ARBA00022723"/>
    </source>
</evidence>
<reference evidence="4 5" key="1">
    <citation type="submission" date="2017-09" db="EMBL/GenBank/DDBJ databases">
        <title>Paracoccus alkalisoli sp. nov., isolated from saline alkaline soil.</title>
        <authorList>
            <person name="Dong X."/>
            <person name="Zhang G."/>
        </authorList>
    </citation>
    <scope>NUCLEOTIDE SEQUENCE [LARGE SCALE GENOMIC DNA]</scope>
    <source>
        <strain evidence="4 5">WN007</strain>
    </source>
</reference>
<accession>A0A2A2GGX4</accession>
<evidence type="ECO:0000259" key="3">
    <source>
        <dbReference type="Pfam" id="PF01557"/>
    </source>
</evidence>
<comment type="caution">
    <text evidence="4">The sequence shown here is derived from an EMBL/GenBank/DDBJ whole genome shotgun (WGS) entry which is preliminary data.</text>
</comment>
<name>A0A2A2GGX4_9RHOB</name>
<feature type="region of interest" description="Disordered" evidence="2">
    <location>
        <begin position="41"/>
        <end position="81"/>
    </location>
</feature>
<organism evidence="4 5">
    <name type="scientific">Paracoccus salipaludis</name>
    <dbReference type="NCBI Taxonomy" id="2032623"/>
    <lineage>
        <taxon>Bacteria</taxon>
        <taxon>Pseudomonadati</taxon>
        <taxon>Pseudomonadota</taxon>
        <taxon>Alphaproteobacteria</taxon>
        <taxon>Rhodobacterales</taxon>
        <taxon>Paracoccaceae</taxon>
        <taxon>Paracoccus</taxon>
    </lineage>
</organism>
<protein>
    <recommendedName>
        <fullName evidence="3">Fumarylacetoacetase-like C-terminal domain-containing protein</fullName>
    </recommendedName>
</protein>
<dbReference type="Pfam" id="PF01557">
    <property type="entry name" value="FAA_hydrolase"/>
    <property type="match status" value="1"/>
</dbReference>
<dbReference type="OrthoDB" id="5197601at2"/>
<dbReference type="PANTHER" id="PTHR11820">
    <property type="entry name" value="ACYLPYRUVASE"/>
    <property type="match status" value="1"/>
</dbReference>
<proteinExistence type="predicted"/>
<dbReference type="SUPFAM" id="SSF56529">
    <property type="entry name" value="FAH"/>
    <property type="match status" value="1"/>
</dbReference>
<dbReference type="Gene3D" id="3.90.850.10">
    <property type="entry name" value="Fumarylacetoacetase-like, C-terminal domain"/>
    <property type="match status" value="1"/>
</dbReference>
<dbReference type="AlphaFoldDB" id="A0A2A2GGX4"/>